<dbReference type="OrthoDB" id="8062037at2759"/>
<feature type="compositionally biased region" description="Basic and acidic residues" evidence="5">
    <location>
        <begin position="45"/>
        <end position="57"/>
    </location>
</feature>
<evidence type="ECO:0000256" key="5">
    <source>
        <dbReference type="SAM" id="MobiDB-lite"/>
    </source>
</evidence>
<sequence length="276" mass="30086">MWWNCNNSPQLLPPPSAPCMPIASKLLYFQRRPSPAPPDPGPEPPDPRRRASRDPSARQRRRSSLSSQHKPGQEPVPGNQRDSTKSLGPAGNTAEHVAGVSSITGLSRRVSDHGRLPDAVQQARERLLQRLNSVDLSGRRQKTCPSETIWADFSSDCILGTLTNCFQPGDSIAASKVEEGATEPVGSNADERTPISPFSEPIPEIQHSICNGAAEEGDDRTCEPPAECSICLERCGGADDGLTQLRCRHVFHSACLERWLRSRGCCPYCRATVARS</sequence>
<feature type="domain" description="RING-type" evidence="6">
    <location>
        <begin position="228"/>
        <end position="270"/>
    </location>
</feature>
<dbReference type="Gene3D" id="3.30.40.10">
    <property type="entry name" value="Zinc/RING finger domain, C3HC4 (zinc finger)"/>
    <property type="match status" value="1"/>
</dbReference>
<keyword evidence="3" id="KW-0862">Zinc</keyword>
<dbReference type="AlphaFoldDB" id="A0A2T7EIH4"/>
<dbReference type="PROSITE" id="PS50089">
    <property type="entry name" value="ZF_RING_2"/>
    <property type="match status" value="1"/>
</dbReference>
<evidence type="ECO:0000256" key="4">
    <source>
        <dbReference type="PROSITE-ProRule" id="PRU00175"/>
    </source>
</evidence>
<dbReference type="PANTHER" id="PTHR45931:SF5">
    <property type="entry name" value="RING-TYPE DOMAIN-CONTAINING PROTEIN"/>
    <property type="match status" value="1"/>
</dbReference>
<dbReference type="GO" id="GO:0008270">
    <property type="term" value="F:zinc ion binding"/>
    <property type="evidence" value="ECO:0007669"/>
    <property type="project" value="UniProtKB-KW"/>
</dbReference>
<feature type="region of interest" description="Disordered" evidence="5">
    <location>
        <begin position="26"/>
        <end position="96"/>
    </location>
</feature>
<dbReference type="InterPro" id="IPR001841">
    <property type="entry name" value="Znf_RING"/>
</dbReference>
<evidence type="ECO:0000313" key="7">
    <source>
        <dbReference type="EMBL" id="PUZ67627.1"/>
    </source>
</evidence>
<feature type="compositionally biased region" description="Polar residues" evidence="5">
    <location>
        <begin position="1"/>
        <end position="10"/>
    </location>
</feature>
<dbReference type="Gramene" id="PUZ67627">
    <property type="protein sequence ID" value="PUZ67627"/>
    <property type="gene ID" value="GQ55_3G451100"/>
</dbReference>
<dbReference type="PANTHER" id="PTHR45931">
    <property type="entry name" value="SI:CH211-59O9.10"/>
    <property type="match status" value="1"/>
</dbReference>
<organism evidence="7 8">
    <name type="scientific">Panicum hallii var. hallii</name>
    <dbReference type="NCBI Taxonomy" id="1504633"/>
    <lineage>
        <taxon>Eukaryota</taxon>
        <taxon>Viridiplantae</taxon>
        <taxon>Streptophyta</taxon>
        <taxon>Embryophyta</taxon>
        <taxon>Tracheophyta</taxon>
        <taxon>Spermatophyta</taxon>
        <taxon>Magnoliopsida</taxon>
        <taxon>Liliopsida</taxon>
        <taxon>Poales</taxon>
        <taxon>Poaceae</taxon>
        <taxon>PACMAD clade</taxon>
        <taxon>Panicoideae</taxon>
        <taxon>Panicodae</taxon>
        <taxon>Paniceae</taxon>
        <taxon>Panicinae</taxon>
        <taxon>Panicum</taxon>
        <taxon>Panicum sect. Panicum</taxon>
    </lineage>
</organism>
<dbReference type="GO" id="GO:0006511">
    <property type="term" value="P:ubiquitin-dependent protein catabolic process"/>
    <property type="evidence" value="ECO:0007669"/>
    <property type="project" value="TreeGrafter"/>
</dbReference>
<reference evidence="7 8" key="1">
    <citation type="submission" date="2018-04" db="EMBL/GenBank/DDBJ databases">
        <title>WGS assembly of Panicum hallii var. hallii HAL2.</title>
        <authorList>
            <person name="Lovell J."/>
            <person name="Jenkins J."/>
            <person name="Lowry D."/>
            <person name="Mamidi S."/>
            <person name="Sreedasyam A."/>
            <person name="Weng X."/>
            <person name="Barry K."/>
            <person name="Bonette J."/>
            <person name="Campitelli B."/>
            <person name="Daum C."/>
            <person name="Gordon S."/>
            <person name="Gould B."/>
            <person name="Lipzen A."/>
            <person name="MacQueen A."/>
            <person name="Palacio-Mejia J."/>
            <person name="Plott C."/>
            <person name="Shakirov E."/>
            <person name="Shu S."/>
            <person name="Yoshinaga Y."/>
            <person name="Zane M."/>
            <person name="Rokhsar D."/>
            <person name="Grimwood J."/>
            <person name="Schmutz J."/>
            <person name="Juenger T."/>
        </authorList>
    </citation>
    <scope>NUCLEOTIDE SEQUENCE [LARGE SCALE GENOMIC DNA]</scope>
    <source>
        <strain evidence="8">cv. HAL2</strain>
    </source>
</reference>
<protein>
    <recommendedName>
        <fullName evidence="6">RING-type domain-containing protein</fullName>
    </recommendedName>
</protein>
<dbReference type="STRING" id="1504633.A0A2T7EIH4"/>
<dbReference type="SUPFAM" id="SSF57850">
    <property type="entry name" value="RING/U-box"/>
    <property type="match status" value="1"/>
</dbReference>
<dbReference type="SMART" id="SM00184">
    <property type="entry name" value="RING"/>
    <property type="match status" value="1"/>
</dbReference>
<evidence type="ECO:0000313" key="8">
    <source>
        <dbReference type="Proteomes" id="UP000244336"/>
    </source>
</evidence>
<dbReference type="EMBL" id="CM009751">
    <property type="protein sequence ID" value="PUZ67627.1"/>
    <property type="molecule type" value="Genomic_DNA"/>
</dbReference>
<keyword evidence="1" id="KW-0479">Metal-binding</keyword>
<dbReference type="InterPro" id="IPR013083">
    <property type="entry name" value="Znf_RING/FYVE/PHD"/>
</dbReference>
<dbReference type="GO" id="GO:0061630">
    <property type="term" value="F:ubiquitin protein ligase activity"/>
    <property type="evidence" value="ECO:0007669"/>
    <property type="project" value="TreeGrafter"/>
</dbReference>
<evidence type="ECO:0000256" key="2">
    <source>
        <dbReference type="ARBA" id="ARBA00022771"/>
    </source>
</evidence>
<gene>
    <name evidence="7" type="ORF">GQ55_3G451100</name>
</gene>
<feature type="compositionally biased region" description="Pro residues" evidence="5">
    <location>
        <begin position="34"/>
        <end position="44"/>
    </location>
</feature>
<proteinExistence type="predicted"/>
<dbReference type="InterPro" id="IPR051834">
    <property type="entry name" value="RING_finger_E3_ligase"/>
</dbReference>
<evidence type="ECO:0000259" key="6">
    <source>
        <dbReference type="PROSITE" id="PS50089"/>
    </source>
</evidence>
<dbReference type="GO" id="GO:0005634">
    <property type="term" value="C:nucleus"/>
    <property type="evidence" value="ECO:0007669"/>
    <property type="project" value="TreeGrafter"/>
</dbReference>
<keyword evidence="2 4" id="KW-0863">Zinc-finger</keyword>
<evidence type="ECO:0000256" key="1">
    <source>
        <dbReference type="ARBA" id="ARBA00022723"/>
    </source>
</evidence>
<name>A0A2T7EIH4_9POAL</name>
<dbReference type="Proteomes" id="UP000244336">
    <property type="component" value="Chromosome 3"/>
</dbReference>
<feature type="region of interest" description="Disordered" evidence="5">
    <location>
        <begin position="1"/>
        <end position="20"/>
    </location>
</feature>
<dbReference type="Pfam" id="PF13639">
    <property type="entry name" value="zf-RING_2"/>
    <property type="match status" value="1"/>
</dbReference>
<accession>A0A2T7EIH4</accession>
<keyword evidence="8" id="KW-1185">Reference proteome</keyword>
<evidence type="ECO:0000256" key="3">
    <source>
        <dbReference type="ARBA" id="ARBA00022833"/>
    </source>
</evidence>